<dbReference type="PROSITE" id="PS00525">
    <property type="entry name" value="RIBOSOMAL_L6_1"/>
    <property type="match status" value="1"/>
</dbReference>
<dbReference type="InterPro" id="IPR020040">
    <property type="entry name" value="Ribosomal_uL6_a/b-dom"/>
</dbReference>
<dbReference type="InterPro" id="IPR019906">
    <property type="entry name" value="Ribosomal_uL6_bac-type"/>
</dbReference>
<dbReference type="PIRSF" id="PIRSF002162">
    <property type="entry name" value="Ribosomal_L6"/>
    <property type="match status" value="1"/>
</dbReference>
<dbReference type="EMBL" id="LAZR01011135">
    <property type="protein sequence ID" value="KKM63243.1"/>
    <property type="molecule type" value="Genomic_DNA"/>
</dbReference>
<dbReference type="GO" id="GO:0019843">
    <property type="term" value="F:rRNA binding"/>
    <property type="evidence" value="ECO:0007669"/>
    <property type="project" value="InterPro"/>
</dbReference>
<name>A0A0F9J0Y0_9ZZZZ</name>
<evidence type="ECO:0000256" key="1">
    <source>
        <dbReference type="ARBA" id="ARBA00009356"/>
    </source>
</evidence>
<dbReference type="GO" id="GO:0002181">
    <property type="term" value="P:cytoplasmic translation"/>
    <property type="evidence" value="ECO:0007669"/>
    <property type="project" value="TreeGrafter"/>
</dbReference>
<proteinExistence type="inferred from homology"/>
<dbReference type="Gene3D" id="3.90.930.12">
    <property type="entry name" value="Ribosomal protein L6, alpha-beta domain"/>
    <property type="match status" value="2"/>
</dbReference>
<gene>
    <name evidence="5" type="ORF">LCGC14_1513430</name>
</gene>
<comment type="similarity">
    <text evidence="1">Belongs to the universal ribosomal protein uL6 family.</text>
</comment>
<dbReference type="InterPro" id="IPR000702">
    <property type="entry name" value="Ribosomal_uL6-like"/>
</dbReference>
<dbReference type="GO" id="GO:0005840">
    <property type="term" value="C:ribosome"/>
    <property type="evidence" value="ECO:0007669"/>
    <property type="project" value="UniProtKB-KW"/>
</dbReference>
<protein>
    <recommendedName>
        <fullName evidence="4">Large ribosomal subunit protein uL6 alpha-beta domain-containing protein</fullName>
    </recommendedName>
</protein>
<dbReference type="Pfam" id="PF00347">
    <property type="entry name" value="Ribosomal_L6"/>
    <property type="match status" value="2"/>
</dbReference>
<feature type="domain" description="Large ribosomal subunit protein uL6 alpha-beta" evidence="4">
    <location>
        <begin position="91"/>
        <end position="165"/>
    </location>
</feature>
<dbReference type="InterPro" id="IPR002358">
    <property type="entry name" value="Ribosomal_uL6_CS"/>
</dbReference>
<dbReference type="HAMAP" id="MF_01365_B">
    <property type="entry name" value="Ribosomal_uL6_B"/>
    <property type="match status" value="1"/>
</dbReference>
<feature type="domain" description="Large ribosomal subunit protein uL6 alpha-beta" evidence="4">
    <location>
        <begin position="12"/>
        <end position="83"/>
    </location>
</feature>
<keyword evidence="3" id="KW-0687">Ribonucleoprotein</keyword>
<evidence type="ECO:0000256" key="2">
    <source>
        <dbReference type="ARBA" id="ARBA00022980"/>
    </source>
</evidence>
<reference evidence="5" key="1">
    <citation type="journal article" date="2015" name="Nature">
        <title>Complex archaea that bridge the gap between prokaryotes and eukaryotes.</title>
        <authorList>
            <person name="Spang A."/>
            <person name="Saw J.H."/>
            <person name="Jorgensen S.L."/>
            <person name="Zaremba-Niedzwiedzka K."/>
            <person name="Martijn J."/>
            <person name="Lind A.E."/>
            <person name="van Eijk R."/>
            <person name="Schleper C."/>
            <person name="Guy L."/>
            <person name="Ettema T.J."/>
        </authorList>
    </citation>
    <scope>NUCLEOTIDE SEQUENCE</scope>
</reference>
<dbReference type="SUPFAM" id="SSF56053">
    <property type="entry name" value="Ribosomal protein L6"/>
    <property type="match status" value="2"/>
</dbReference>
<dbReference type="AlphaFoldDB" id="A0A0F9J0Y0"/>
<dbReference type="PANTHER" id="PTHR11655:SF14">
    <property type="entry name" value="LARGE RIBOSOMAL SUBUNIT PROTEIN UL6M"/>
    <property type="match status" value="1"/>
</dbReference>
<evidence type="ECO:0000259" key="4">
    <source>
        <dbReference type="Pfam" id="PF00347"/>
    </source>
</evidence>
<dbReference type="GO" id="GO:1990904">
    <property type="term" value="C:ribonucleoprotein complex"/>
    <property type="evidence" value="ECO:0007669"/>
    <property type="project" value="UniProtKB-KW"/>
</dbReference>
<dbReference type="GO" id="GO:0003735">
    <property type="term" value="F:structural constituent of ribosome"/>
    <property type="evidence" value="ECO:0007669"/>
    <property type="project" value="InterPro"/>
</dbReference>
<accession>A0A0F9J0Y0</accession>
<organism evidence="5">
    <name type="scientific">marine sediment metagenome</name>
    <dbReference type="NCBI Taxonomy" id="412755"/>
    <lineage>
        <taxon>unclassified sequences</taxon>
        <taxon>metagenomes</taxon>
        <taxon>ecological metagenomes</taxon>
    </lineage>
</organism>
<keyword evidence="2" id="KW-0689">Ribosomal protein</keyword>
<dbReference type="PRINTS" id="PR00059">
    <property type="entry name" value="RIBOSOMALL6"/>
</dbReference>
<comment type="caution">
    <text evidence="5">The sequence shown here is derived from an EMBL/GenBank/DDBJ whole genome shotgun (WGS) entry which is preliminary data.</text>
</comment>
<dbReference type="PANTHER" id="PTHR11655">
    <property type="entry name" value="60S/50S RIBOSOMAL PROTEIN L6/L9"/>
    <property type="match status" value="1"/>
</dbReference>
<evidence type="ECO:0000256" key="3">
    <source>
        <dbReference type="ARBA" id="ARBA00023274"/>
    </source>
</evidence>
<dbReference type="FunFam" id="3.90.930.12:FF:000001">
    <property type="entry name" value="50S ribosomal protein L6"/>
    <property type="match status" value="1"/>
</dbReference>
<dbReference type="InterPro" id="IPR036789">
    <property type="entry name" value="Ribosomal_uL6-like_a/b-dom_sf"/>
</dbReference>
<sequence length="182" mass="20018">MSRLGKIPIDLPKGVDLKLSPEGIVNVKGPKGTLNLEMKKGILLDIKDSKIHVSLDEKFKLTSAMYGLYRSLINNMVIGVSVGFKKELTLIGVGFRATVKGNKIDLQVGYSHPTDIEIPKDIQVKINKSVEIVIEGADKQKVGQFAASVRDIRKPEPYKGKGIRYKDEYVRKKAGKAAKAGK</sequence>
<dbReference type="NCBIfam" id="TIGR03654">
    <property type="entry name" value="L6_bact"/>
    <property type="match status" value="1"/>
</dbReference>
<evidence type="ECO:0000313" key="5">
    <source>
        <dbReference type="EMBL" id="KKM63243.1"/>
    </source>
</evidence>